<evidence type="ECO:0000256" key="9">
    <source>
        <dbReference type="ARBA" id="ARBA00023136"/>
    </source>
</evidence>
<dbReference type="PANTHER" id="PTHR34501">
    <property type="entry name" value="PROTEIN YDDL-RELATED"/>
    <property type="match status" value="1"/>
</dbReference>
<evidence type="ECO:0000259" key="12">
    <source>
        <dbReference type="Pfam" id="PF13609"/>
    </source>
</evidence>
<comment type="subunit">
    <text evidence="2">Homotrimer.</text>
</comment>
<dbReference type="EMBL" id="VMNH01000005">
    <property type="protein sequence ID" value="TVO76656.1"/>
    <property type="molecule type" value="Genomic_DNA"/>
</dbReference>
<keyword evidence="9" id="KW-0472">Membrane</keyword>
<dbReference type="Proteomes" id="UP000316649">
    <property type="component" value="Unassembled WGS sequence"/>
</dbReference>
<dbReference type="RefSeq" id="WP_144357786.1">
    <property type="nucleotide sequence ID" value="NZ_VMNH01000005.1"/>
</dbReference>
<sequence length="313" mass="32919">MKKLLSIAIAAAVAAPMAVSADTTIYGLIDNALTHNDNGTTDAWDIEKGNGTSRLGVKGSEDLGNGMKAIFQYEWATETTEGGSTSLGFTNRLGFVGLTGGFGTVAIGRQWTPYYGAVAKTNIMNAPSAGFRQTLNSYRTGNALAYVTPNMNGFSASLAFVIDNSGADAEDGVDGTSLALKYDNGPLSVGLGYNAFEANSATNATVNDNETLGLSGKYNFGNFAIVGAYEDRDFGAADQEAWQLGAEAYFGNNTARILIGEIDNDAAADTDAWAVGLEHSFSKRTRVYAEYASQDTTGGVDVSEFALGLRHDF</sequence>
<evidence type="ECO:0000256" key="5">
    <source>
        <dbReference type="ARBA" id="ARBA00022692"/>
    </source>
</evidence>
<evidence type="ECO:0000313" key="14">
    <source>
        <dbReference type="Proteomes" id="UP000316649"/>
    </source>
</evidence>
<dbReference type="InterPro" id="IPR023614">
    <property type="entry name" value="Porin_dom_sf"/>
</dbReference>
<feature type="signal peptide" evidence="11">
    <location>
        <begin position="1"/>
        <end position="21"/>
    </location>
</feature>
<keyword evidence="14" id="KW-1185">Reference proteome</keyword>
<feature type="domain" description="Porin" evidence="12">
    <location>
        <begin position="8"/>
        <end position="298"/>
    </location>
</feature>
<dbReference type="InterPro" id="IPR002299">
    <property type="entry name" value="Porin_Neis"/>
</dbReference>
<keyword evidence="10" id="KW-0998">Cell outer membrane</keyword>
<comment type="caution">
    <text evidence="13">The sequence shown here is derived from an EMBL/GenBank/DDBJ whole genome shotgun (WGS) entry which is preliminary data.</text>
</comment>
<dbReference type="AlphaFoldDB" id="A0A558DSZ3"/>
<dbReference type="PANTHER" id="PTHR34501:SF9">
    <property type="entry name" value="MAJOR OUTER MEMBRANE PROTEIN P.IA"/>
    <property type="match status" value="1"/>
</dbReference>
<gene>
    <name evidence="13" type="ORF">FHP88_04310</name>
</gene>
<keyword evidence="6 11" id="KW-0732">Signal</keyword>
<protein>
    <submittedName>
        <fullName evidence="13">Porin</fullName>
    </submittedName>
</protein>
<feature type="chain" id="PRO_5021951273" evidence="11">
    <location>
        <begin position="22"/>
        <end position="313"/>
    </location>
</feature>
<dbReference type="SUPFAM" id="SSF56935">
    <property type="entry name" value="Porins"/>
    <property type="match status" value="1"/>
</dbReference>
<dbReference type="InterPro" id="IPR033900">
    <property type="entry name" value="Gram_neg_porin_domain"/>
</dbReference>
<dbReference type="CDD" id="cd00342">
    <property type="entry name" value="gram_neg_porins"/>
    <property type="match status" value="1"/>
</dbReference>
<dbReference type="GO" id="GO:0046930">
    <property type="term" value="C:pore complex"/>
    <property type="evidence" value="ECO:0007669"/>
    <property type="project" value="UniProtKB-KW"/>
</dbReference>
<comment type="subcellular location">
    <subcellularLocation>
        <location evidence="1">Cell outer membrane</location>
        <topology evidence="1">Multi-pass membrane protein</topology>
    </subcellularLocation>
</comment>
<evidence type="ECO:0000256" key="3">
    <source>
        <dbReference type="ARBA" id="ARBA00022448"/>
    </source>
</evidence>
<dbReference type="GO" id="GO:0009279">
    <property type="term" value="C:cell outer membrane"/>
    <property type="evidence" value="ECO:0007669"/>
    <property type="project" value="UniProtKB-SubCell"/>
</dbReference>
<evidence type="ECO:0000256" key="4">
    <source>
        <dbReference type="ARBA" id="ARBA00022452"/>
    </source>
</evidence>
<evidence type="ECO:0000256" key="10">
    <source>
        <dbReference type="ARBA" id="ARBA00023237"/>
    </source>
</evidence>
<keyword evidence="4" id="KW-1134">Transmembrane beta strand</keyword>
<keyword evidence="5" id="KW-0812">Transmembrane</keyword>
<reference evidence="13 14" key="1">
    <citation type="submission" date="2019-07" db="EMBL/GenBank/DDBJ databases">
        <title>The pathways for chlorine oxyanion respiration interact through the shared metabolite chlorate.</title>
        <authorList>
            <person name="Barnum T.P."/>
            <person name="Cheng Y."/>
            <person name="Hill K.A."/>
            <person name="Lucas L.N."/>
            <person name="Carlson H.K."/>
            <person name="Coates J.D."/>
        </authorList>
    </citation>
    <scope>NUCLEOTIDE SEQUENCE [LARGE SCALE GENOMIC DNA]</scope>
    <source>
        <strain evidence="13 14">BK-1</strain>
    </source>
</reference>
<dbReference type="OrthoDB" id="8173690at2"/>
<evidence type="ECO:0000313" key="13">
    <source>
        <dbReference type="EMBL" id="TVO76656.1"/>
    </source>
</evidence>
<dbReference type="Gene3D" id="2.40.160.10">
    <property type="entry name" value="Porin"/>
    <property type="match status" value="1"/>
</dbReference>
<dbReference type="PRINTS" id="PR00182">
    <property type="entry name" value="ECOLNEIPORIN"/>
</dbReference>
<evidence type="ECO:0000256" key="6">
    <source>
        <dbReference type="ARBA" id="ARBA00022729"/>
    </source>
</evidence>
<evidence type="ECO:0000256" key="11">
    <source>
        <dbReference type="SAM" id="SignalP"/>
    </source>
</evidence>
<dbReference type="PRINTS" id="PR00184">
    <property type="entry name" value="NEISSPPORIN"/>
</dbReference>
<keyword evidence="7" id="KW-0406">Ion transport</keyword>
<accession>A0A558DSZ3</accession>
<organism evidence="13 14">
    <name type="scientific">Sedimenticola selenatireducens</name>
    <dbReference type="NCBI Taxonomy" id="191960"/>
    <lineage>
        <taxon>Bacteria</taxon>
        <taxon>Pseudomonadati</taxon>
        <taxon>Pseudomonadota</taxon>
        <taxon>Gammaproteobacteria</taxon>
        <taxon>Chromatiales</taxon>
        <taxon>Sedimenticolaceae</taxon>
        <taxon>Sedimenticola</taxon>
    </lineage>
</organism>
<dbReference type="InterPro" id="IPR050298">
    <property type="entry name" value="Gram-neg_bact_OMP"/>
</dbReference>
<evidence type="ECO:0000256" key="8">
    <source>
        <dbReference type="ARBA" id="ARBA00023114"/>
    </source>
</evidence>
<name>A0A558DSZ3_9GAMM</name>
<keyword evidence="8" id="KW-0626">Porin</keyword>
<evidence type="ECO:0000256" key="1">
    <source>
        <dbReference type="ARBA" id="ARBA00004571"/>
    </source>
</evidence>
<keyword evidence="3" id="KW-0813">Transport</keyword>
<dbReference type="GO" id="GO:0015288">
    <property type="term" value="F:porin activity"/>
    <property type="evidence" value="ECO:0007669"/>
    <property type="project" value="UniProtKB-KW"/>
</dbReference>
<proteinExistence type="predicted"/>
<dbReference type="InterPro" id="IPR001702">
    <property type="entry name" value="Porin_Gram-ve"/>
</dbReference>
<dbReference type="Pfam" id="PF13609">
    <property type="entry name" value="Porin_4"/>
    <property type="match status" value="1"/>
</dbReference>
<dbReference type="GO" id="GO:0034220">
    <property type="term" value="P:monoatomic ion transmembrane transport"/>
    <property type="evidence" value="ECO:0007669"/>
    <property type="project" value="InterPro"/>
</dbReference>
<evidence type="ECO:0000256" key="7">
    <source>
        <dbReference type="ARBA" id="ARBA00023065"/>
    </source>
</evidence>
<evidence type="ECO:0000256" key="2">
    <source>
        <dbReference type="ARBA" id="ARBA00011233"/>
    </source>
</evidence>